<keyword evidence="3" id="KW-1185">Reference proteome</keyword>
<evidence type="ECO:0000313" key="3">
    <source>
        <dbReference type="Proteomes" id="UP000076623"/>
    </source>
</evidence>
<dbReference type="SUPFAM" id="SSF81301">
    <property type="entry name" value="Nucleotidyltransferase"/>
    <property type="match status" value="1"/>
</dbReference>
<sequence>MNTHNDLKEIEAYLLKKYDCHTIILYGSYSRGDYTEESDVDLICFSDSVIEDTNEVEFIEGKQLDAWIYPTEKMKQSEPFLRVHKGEIWINKKGLAEEFLANIQRTFEKGTKPLSQDEKNFLKSWLKKMHVRSAKNDLEGNYRFHWMLKDSLEIYFELKGEWFLGPKVSFQWLKENDPKAFDLFNRALSTNAKDKSSKELIDYLCEL</sequence>
<dbReference type="STRING" id="1221500.ABE65_012165"/>
<proteinExistence type="predicted"/>
<accession>A0A160IPD0</accession>
<organism evidence="2 3">
    <name type="scientific">Fictibacillus phosphorivorans</name>
    <dbReference type="NCBI Taxonomy" id="1221500"/>
    <lineage>
        <taxon>Bacteria</taxon>
        <taxon>Bacillati</taxon>
        <taxon>Bacillota</taxon>
        <taxon>Bacilli</taxon>
        <taxon>Bacillales</taxon>
        <taxon>Fictibacillaceae</taxon>
        <taxon>Fictibacillus</taxon>
    </lineage>
</organism>
<dbReference type="Pfam" id="PF01909">
    <property type="entry name" value="NTP_transf_2"/>
    <property type="match status" value="1"/>
</dbReference>
<evidence type="ECO:0000259" key="1">
    <source>
        <dbReference type="Pfam" id="PF01909"/>
    </source>
</evidence>
<dbReference type="Gene3D" id="3.30.460.10">
    <property type="entry name" value="Beta Polymerase, domain 2"/>
    <property type="match status" value="1"/>
</dbReference>
<dbReference type="InterPro" id="IPR052548">
    <property type="entry name" value="Type_VII_TA_antitoxin"/>
</dbReference>
<protein>
    <submittedName>
        <fullName evidence="2">DNA polymerase III subunit beta</fullName>
    </submittedName>
</protein>
<gene>
    <name evidence="2" type="ORF">ABE65_012165</name>
</gene>
<dbReference type="Proteomes" id="UP000076623">
    <property type="component" value="Chromosome"/>
</dbReference>
<dbReference type="CDD" id="cd05403">
    <property type="entry name" value="NT_KNTase_like"/>
    <property type="match status" value="1"/>
</dbReference>
<dbReference type="PANTHER" id="PTHR33933:SF1">
    <property type="entry name" value="PROTEIN ADENYLYLTRANSFERASE MNTA-RELATED"/>
    <property type="match status" value="1"/>
</dbReference>
<dbReference type="AlphaFoldDB" id="A0A160IPD0"/>
<dbReference type="EMBL" id="CP015378">
    <property type="protein sequence ID" value="ANC77512.1"/>
    <property type="molecule type" value="Genomic_DNA"/>
</dbReference>
<evidence type="ECO:0000313" key="2">
    <source>
        <dbReference type="EMBL" id="ANC77512.1"/>
    </source>
</evidence>
<dbReference type="GO" id="GO:0016779">
    <property type="term" value="F:nucleotidyltransferase activity"/>
    <property type="evidence" value="ECO:0007669"/>
    <property type="project" value="InterPro"/>
</dbReference>
<dbReference type="PANTHER" id="PTHR33933">
    <property type="entry name" value="NUCLEOTIDYLTRANSFERASE"/>
    <property type="match status" value="1"/>
</dbReference>
<feature type="domain" description="Polymerase nucleotidyl transferase" evidence="1">
    <location>
        <begin position="8"/>
        <end position="76"/>
    </location>
</feature>
<name>A0A160IPD0_9BACL</name>
<dbReference type="RefSeq" id="WP_066395242.1">
    <property type="nucleotide sequence ID" value="NZ_CP015378.1"/>
</dbReference>
<reference evidence="2 3" key="1">
    <citation type="submission" date="2016-04" db="EMBL/GenBank/DDBJ databases">
        <title>Complete genome sequence of Fictibacillus phosphorivorans G25-29, a strain toxic to nematodes.</title>
        <authorList>
            <person name="Zheng Z."/>
        </authorList>
    </citation>
    <scope>NUCLEOTIDE SEQUENCE [LARGE SCALE GENOMIC DNA]</scope>
    <source>
        <strain evidence="2 3">G25-29</strain>
    </source>
</reference>
<dbReference type="InterPro" id="IPR002934">
    <property type="entry name" value="Polymerase_NTP_transf_dom"/>
</dbReference>
<dbReference type="KEGG" id="fpn:ABE65_012165"/>
<dbReference type="InterPro" id="IPR043519">
    <property type="entry name" value="NT_sf"/>
</dbReference>